<comment type="caution">
    <text evidence="3">The sequence shown here is derived from an EMBL/GenBank/DDBJ whole genome shotgun (WGS) entry which is preliminary data.</text>
</comment>
<protein>
    <submittedName>
        <fullName evidence="3">Uncharacterized protein</fullName>
    </submittedName>
</protein>
<feature type="compositionally biased region" description="Polar residues" evidence="1">
    <location>
        <begin position="76"/>
        <end position="85"/>
    </location>
</feature>
<gene>
    <name evidence="3" type="ORF">CEXT_512691</name>
</gene>
<dbReference type="Proteomes" id="UP001054945">
    <property type="component" value="Unassembled WGS sequence"/>
</dbReference>
<proteinExistence type="predicted"/>
<evidence type="ECO:0000313" key="4">
    <source>
        <dbReference type="Proteomes" id="UP001054945"/>
    </source>
</evidence>
<evidence type="ECO:0000256" key="1">
    <source>
        <dbReference type="SAM" id="MobiDB-lite"/>
    </source>
</evidence>
<keyword evidence="2" id="KW-0472">Membrane</keyword>
<sequence>MQPIADQRALHHKAPAESPLGWAMVHRNSFFFSPSYLCGRTYFFVRNKAISGIYSLLPLPPIGPSRGADKGRDASSPVSITKLPPNNNNKVRATQVLPSHLNYSISYLLLMNAAHCGSKGSLPQSPKEESPRLGDGPQKFLLLFSIIFMWTDLFFWVQ</sequence>
<name>A0AAV4MRM4_CAEEX</name>
<keyword evidence="2" id="KW-1133">Transmembrane helix</keyword>
<feature type="region of interest" description="Disordered" evidence="1">
    <location>
        <begin position="66"/>
        <end position="85"/>
    </location>
</feature>
<keyword evidence="4" id="KW-1185">Reference proteome</keyword>
<dbReference type="EMBL" id="BPLR01002474">
    <property type="protein sequence ID" value="GIX74112.1"/>
    <property type="molecule type" value="Genomic_DNA"/>
</dbReference>
<feature type="transmembrane region" description="Helical" evidence="2">
    <location>
        <begin position="140"/>
        <end position="157"/>
    </location>
</feature>
<evidence type="ECO:0000256" key="2">
    <source>
        <dbReference type="SAM" id="Phobius"/>
    </source>
</evidence>
<reference evidence="3 4" key="1">
    <citation type="submission" date="2021-06" db="EMBL/GenBank/DDBJ databases">
        <title>Caerostris extrusa draft genome.</title>
        <authorList>
            <person name="Kono N."/>
            <person name="Arakawa K."/>
        </authorList>
    </citation>
    <scope>NUCLEOTIDE SEQUENCE [LARGE SCALE GENOMIC DNA]</scope>
</reference>
<organism evidence="3 4">
    <name type="scientific">Caerostris extrusa</name>
    <name type="common">Bark spider</name>
    <name type="synonym">Caerostris bankana</name>
    <dbReference type="NCBI Taxonomy" id="172846"/>
    <lineage>
        <taxon>Eukaryota</taxon>
        <taxon>Metazoa</taxon>
        <taxon>Ecdysozoa</taxon>
        <taxon>Arthropoda</taxon>
        <taxon>Chelicerata</taxon>
        <taxon>Arachnida</taxon>
        <taxon>Araneae</taxon>
        <taxon>Araneomorphae</taxon>
        <taxon>Entelegynae</taxon>
        <taxon>Araneoidea</taxon>
        <taxon>Araneidae</taxon>
        <taxon>Caerostris</taxon>
    </lineage>
</organism>
<dbReference type="AlphaFoldDB" id="A0AAV4MRM4"/>
<keyword evidence="2" id="KW-0812">Transmembrane</keyword>
<evidence type="ECO:0000313" key="3">
    <source>
        <dbReference type="EMBL" id="GIX74112.1"/>
    </source>
</evidence>
<accession>A0AAV4MRM4</accession>